<dbReference type="InterPro" id="IPR012349">
    <property type="entry name" value="Split_barrel_FMN-bd"/>
</dbReference>
<dbReference type="InterPro" id="IPR050268">
    <property type="entry name" value="NADH-dep_flavin_reductase"/>
</dbReference>
<name>A0A4R6RMI7_9HYPH</name>
<gene>
    <name evidence="3" type="ORF">EDD54_1679</name>
</gene>
<evidence type="ECO:0000313" key="3">
    <source>
        <dbReference type="EMBL" id="TDP87780.1"/>
    </source>
</evidence>
<feature type="domain" description="Flavin reductase like" evidence="2">
    <location>
        <begin position="14"/>
        <end position="163"/>
    </location>
</feature>
<dbReference type="SUPFAM" id="SSF50475">
    <property type="entry name" value="FMN-binding split barrel"/>
    <property type="match status" value="1"/>
</dbReference>
<reference evidence="3 4" key="1">
    <citation type="submission" date="2019-03" db="EMBL/GenBank/DDBJ databases">
        <title>Genomic Encyclopedia of Type Strains, Phase IV (KMG-IV): sequencing the most valuable type-strain genomes for metagenomic binning, comparative biology and taxonomic classification.</title>
        <authorList>
            <person name="Goeker M."/>
        </authorList>
    </citation>
    <scope>NUCLEOTIDE SEQUENCE [LARGE SCALE GENOMIC DNA]</scope>
    <source>
        <strain evidence="3 4">DSM 102969</strain>
    </source>
</reference>
<keyword evidence="4" id="KW-1185">Reference proteome</keyword>
<dbReference type="EMBL" id="SNXY01000006">
    <property type="protein sequence ID" value="TDP87780.1"/>
    <property type="molecule type" value="Genomic_DNA"/>
</dbReference>
<dbReference type="Gene3D" id="2.30.110.10">
    <property type="entry name" value="Electron Transport, Fmn-binding Protein, Chain A"/>
    <property type="match status" value="1"/>
</dbReference>
<dbReference type="SMART" id="SM00903">
    <property type="entry name" value="Flavin_Reduct"/>
    <property type="match status" value="1"/>
</dbReference>
<proteinExistence type="predicted"/>
<dbReference type="GO" id="GO:0010181">
    <property type="term" value="F:FMN binding"/>
    <property type="evidence" value="ECO:0007669"/>
    <property type="project" value="InterPro"/>
</dbReference>
<dbReference type="RefSeq" id="WP_126541504.1">
    <property type="nucleotide sequence ID" value="NZ_BSPM01000008.1"/>
</dbReference>
<dbReference type="Proteomes" id="UP000294547">
    <property type="component" value="Unassembled WGS sequence"/>
</dbReference>
<dbReference type="PANTHER" id="PTHR30466">
    <property type="entry name" value="FLAVIN REDUCTASE"/>
    <property type="match status" value="1"/>
</dbReference>
<dbReference type="InterPro" id="IPR002563">
    <property type="entry name" value="Flavin_Rdtase-like_dom"/>
</dbReference>
<protein>
    <submittedName>
        <fullName evidence="3">Flavin reductase (NADH)/flavin reductase</fullName>
    </submittedName>
</protein>
<keyword evidence="1" id="KW-0560">Oxidoreductase</keyword>
<evidence type="ECO:0000313" key="4">
    <source>
        <dbReference type="Proteomes" id="UP000294547"/>
    </source>
</evidence>
<dbReference type="Pfam" id="PF01613">
    <property type="entry name" value="Flavin_Reduct"/>
    <property type="match status" value="1"/>
</dbReference>
<dbReference type="AlphaFoldDB" id="A0A4R6RMI7"/>
<accession>A0A4R6RMI7</accession>
<evidence type="ECO:0000256" key="1">
    <source>
        <dbReference type="ARBA" id="ARBA00023002"/>
    </source>
</evidence>
<organism evidence="3 4">
    <name type="scientific">Oharaeibacter diazotrophicus</name>
    <dbReference type="NCBI Taxonomy" id="1920512"/>
    <lineage>
        <taxon>Bacteria</taxon>
        <taxon>Pseudomonadati</taxon>
        <taxon>Pseudomonadota</taxon>
        <taxon>Alphaproteobacteria</taxon>
        <taxon>Hyphomicrobiales</taxon>
        <taxon>Pleomorphomonadaceae</taxon>
        <taxon>Oharaeibacter</taxon>
    </lineage>
</organism>
<dbReference type="OrthoDB" id="9792858at2"/>
<dbReference type="PANTHER" id="PTHR30466:SF1">
    <property type="entry name" value="FMN REDUCTASE (NADH) RUTF"/>
    <property type="match status" value="1"/>
</dbReference>
<comment type="caution">
    <text evidence="3">The sequence shown here is derived from an EMBL/GenBank/DDBJ whole genome shotgun (WGS) entry which is preliminary data.</text>
</comment>
<sequence>MDIAASRDAFRTGMRRVAGAVTIVTTADAAGERRGATATAVCSLTVDPPAVIACIARDSAVGRMAPESGIFTVNVLTGDQRPVAETFAGRTGHVGDERFAVGDWTAGALGAPRLAGAVAAFECRLEKAVEFATHVVLFGAVVGTVLGPAGLAPLVYVDGRFAGVADADVDAGSGQPDSPRG</sequence>
<evidence type="ECO:0000259" key="2">
    <source>
        <dbReference type="SMART" id="SM00903"/>
    </source>
</evidence>
<dbReference type="GO" id="GO:0042602">
    <property type="term" value="F:riboflavin reductase (NADPH) activity"/>
    <property type="evidence" value="ECO:0007669"/>
    <property type="project" value="TreeGrafter"/>
</dbReference>